<keyword evidence="3" id="KW-1185">Reference proteome</keyword>
<keyword evidence="1" id="KW-0812">Transmembrane</keyword>
<dbReference type="Proteomes" id="UP000704611">
    <property type="component" value="Unassembled WGS sequence"/>
</dbReference>
<name>A0ABS6MJ16_9GAMM</name>
<proteinExistence type="predicted"/>
<protein>
    <submittedName>
        <fullName evidence="2">Uncharacterized protein</fullName>
    </submittedName>
</protein>
<feature type="transmembrane region" description="Helical" evidence="1">
    <location>
        <begin position="93"/>
        <end position="114"/>
    </location>
</feature>
<comment type="caution">
    <text evidence="2">The sequence shown here is derived from an EMBL/GenBank/DDBJ whole genome shotgun (WGS) entry which is preliminary data.</text>
</comment>
<keyword evidence="1" id="KW-1133">Transmembrane helix</keyword>
<organism evidence="2 3">
    <name type="scientific">Arsukibacterium indicum</name>
    <dbReference type="NCBI Taxonomy" id="2848612"/>
    <lineage>
        <taxon>Bacteria</taxon>
        <taxon>Pseudomonadati</taxon>
        <taxon>Pseudomonadota</taxon>
        <taxon>Gammaproteobacteria</taxon>
        <taxon>Chromatiales</taxon>
        <taxon>Chromatiaceae</taxon>
        <taxon>Arsukibacterium</taxon>
    </lineage>
</organism>
<sequence length="151" mass="15750">MELVLSFSVKSKLLISGGVIASAAAIWHLLCIWGGPSWFAFARAPKQIIDSAQQGTLLAPVGTIIVAGLMLACTVFAFSAVGLIRKVPLVKPALITIALLCTLRGLIGIPAFATATGVDIWQIVASTVWLYVGVCFIVGSIEHSTALKSGT</sequence>
<keyword evidence="1" id="KW-0472">Membrane</keyword>
<feature type="transmembrane region" description="Helical" evidence="1">
    <location>
        <begin position="120"/>
        <end position="141"/>
    </location>
</feature>
<evidence type="ECO:0000256" key="1">
    <source>
        <dbReference type="SAM" id="Phobius"/>
    </source>
</evidence>
<feature type="transmembrane region" description="Helical" evidence="1">
    <location>
        <begin position="55"/>
        <end position="81"/>
    </location>
</feature>
<feature type="transmembrane region" description="Helical" evidence="1">
    <location>
        <begin position="12"/>
        <end position="35"/>
    </location>
</feature>
<evidence type="ECO:0000313" key="2">
    <source>
        <dbReference type="EMBL" id="MBV2128359.1"/>
    </source>
</evidence>
<reference evidence="2 3" key="1">
    <citation type="submission" date="2021-06" db="EMBL/GenBank/DDBJ databases">
        <title>Rheinheimera indica sp. nov., isolated from deep-sea sediment.</title>
        <authorList>
            <person name="Wang Z."/>
            <person name="Zhang X.-Y."/>
        </authorList>
    </citation>
    <scope>NUCLEOTIDE SEQUENCE [LARGE SCALE GENOMIC DNA]</scope>
    <source>
        <strain evidence="2 3">SM2107</strain>
    </source>
</reference>
<evidence type="ECO:0000313" key="3">
    <source>
        <dbReference type="Proteomes" id="UP000704611"/>
    </source>
</evidence>
<gene>
    <name evidence="2" type="ORF">KQY15_04550</name>
</gene>
<dbReference type="EMBL" id="JAHRID010000001">
    <property type="protein sequence ID" value="MBV2128359.1"/>
    <property type="molecule type" value="Genomic_DNA"/>
</dbReference>
<accession>A0ABS6MJ16</accession>